<dbReference type="EMBL" id="OR769223">
    <property type="protein sequence ID" value="WQJ53691.1"/>
    <property type="molecule type" value="Genomic_DNA"/>
</dbReference>
<dbReference type="Proteomes" id="UP001358193">
    <property type="component" value="Segment"/>
</dbReference>
<keyword evidence="2" id="KW-1185">Reference proteome</keyword>
<sequence>MVKIKDDEQIVYFFINDWQLKEDFKRLFYCYLNGYISVMLKRHVDFPEGIVCKSIEDEYKWAIDNKICINIDIYDMATLFWITAPKEWVEKNFPEILPFVKQYPEDRIFKNDRKYYLKYIPENFGYHYATSMDDDTVEYLAAGRYAFPELFNI</sequence>
<evidence type="ECO:0000313" key="1">
    <source>
        <dbReference type="EMBL" id="WQJ53691.1"/>
    </source>
</evidence>
<reference evidence="1 2" key="1">
    <citation type="submission" date="2023-11" db="EMBL/GenBank/DDBJ databases">
        <authorList>
            <person name="Cook R."/>
            <person name="Crisci M."/>
            <person name="Pye H."/>
            <person name="Adriaenssens E."/>
            <person name="Santini J."/>
        </authorList>
    </citation>
    <scope>NUCLEOTIDE SEQUENCE [LARGE SCALE GENOMIC DNA]</scope>
    <source>
        <strain evidence="1">Lak_Megaphage_Sonny</strain>
    </source>
</reference>
<name>A0ABZ0Z3F6_9CAUD</name>
<proteinExistence type="predicted"/>
<organism evidence="1 2">
    <name type="scientific">phage Lak_Megaphage_Sonny</name>
    <dbReference type="NCBI Taxonomy" id="3109229"/>
    <lineage>
        <taxon>Viruses</taxon>
        <taxon>Duplodnaviria</taxon>
        <taxon>Heunggongvirae</taxon>
        <taxon>Uroviricota</taxon>
        <taxon>Caudoviricetes</taxon>
        <taxon>Caudoviricetes code 15 clade</taxon>
    </lineage>
</organism>
<accession>A0ABZ0Z3F6</accession>
<protein>
    <submittedName>
        <fullName evidence="1">Uncharacterized protein</fullName>
    </submittedName>
</protein>
<evidence type="ECO:0000313" key="2">
    <source>
        <dbReference type="Proteomes" id="UP001358193"/>
    </source>
</evidence>